<evidence type="ECO:0000313" key="9">
    <source>
        <dbReference type="Proteomes" id="UP001143474"/>
    </source>
</evidence>
<dbReference type="InterPro" id="IPR013249">
    <property type="entry name" value="RNA_pol_sigma70_r4_t2"/>
</dbReference>
<dbReference type="InterPro" id="IPR036388">
    <property type="entry name" value="WH-like_DNA-bd_sf"/>
</dbReference>
<evidence type="ECO:0000313" key="8">
    <source>
        <dbReference type="EMBL" id="GLK08407.1"/>
    </source>
</evidence>
<dbReference type="SUPFAM" id="SSF88946">
    <property type="entry name" value="Sigma2 domain of RNA polymerase sigma factors"/>
    <property type="match status" value="1"/>
</dbReference>
<protein>
    <submittedName>
        <fullName evidence="8">DNA-directed RNA polymerase sigma-70 factor</fullName>
    </submittedName>
</protein>
<dbReference type="EMBL" id="BSEV01000002">
    <property type="protein sequence ID" value="GLK08407.1"/>
    <property type="molecule type" value="Genomic_DNA"/>
</dbReference>
<keyword evidence="4" id="KW-0731">Sigma factor</keyword>
<name>A0A9W6HYG7_9ACTN</name>
<keyword evidence="3" id="KW-0805">Transcription regulation</keyword>
<keyword evidence="5" id="KW-0804">Transcription</keyword>
<dbReference type="SUPFAM" id="SSF88659">
    <property type="entry name" value="Sigma3 and sigma4 domains of RNA polymerase sigma factors"/>
    <property type="match status" value="1"/>
</dbReference>
<dbReference type="InterPro" id="IPR032710">
    <property type="entry name" value="NTF2-like_dom_sf"/>
</dbReference>
<dbReference type="Proteomes" id="UP001143474">
    <property type="component" value="Unassembled WGS sequence"/>
</dbReference>
<dbReference type="AlphaFoldDB" id="A0A9W6HYG7"/>
<dbReference type="Gene3D" id="3.10.450.50">
    <property type="match status" value="1"/>
</dbReference>
<dbReference type="InterPro" id="IPR013324">
    <property type="entry name" value="RNA_pol_sigma_r3/r4-like"/>
</dbReference>
<organism evidence="8 9">
    <name type="scientific">Streptosporangium carneum</name>
    <dbReference type="NCBI Taxonomy" id="47481"/>
    <lineage>
        <taxon>Bacteria</taxon>
        <taxon>Bacillati</taxon>
        <taxon>Actinomycetota</taxon>
        <taxon>Actinomycetes</taxon>
        <taxon>Streptosporangiales</taxon>
        <taxon>Streptosporangiaceae</taxon>
        <taxon>Streptosporangium</taxon>
    </lineage>
</organism>
<feature type="domain" description="RNA polymerase sigma-70 region 2" evidence="6">
    <location>
        <begin position="11"/>
        <end position="75"/>
    </location>
</feature>
<evidence type="ECO:0000256" key="3">
    <source>
        <dbReference type="ARBA" id="ARBA00023015"/>
    </source>
</evidence>
<dbReference type="RefSeq" id="WP_271216898.1">
    <property type="nucleotide sequence ID" value="NZ_BAAAVD010000044.1"/>
</dbReference>
<dbReference type="NCBIfam" id="TIGR02937">
    <property type="entry name" value="sigma70-ECF"/>
    <property type="match status" value="1"/>
</dbReference>
<comment type="similarity">
    <text evidence="1">Belongs to the sigma-70 factor family. ECF subfamily.</text>
</comment>
<dbReference type="SUPFAM" id="SSF54427">
    <property type="entry name" value="NTF2-like"/>
    <property type="match status" value="1"/>
</dbReference>
<evidence type="ECO:0000259" key="6">
    <source>
        <dbReference type="Pfam" id="PF04542"/>
    </source>
</evidence>
<dbReference type="Pfam" id="PF08281">
    <property type="entry name" value="Sigma70_r4_2"/>
    <property type="match status" value="1"/>
</dbReference>
<evidence type="ECO:0000259" key="7">
    <source>
        <dbReference type="Pfam" id="PF08281"/>
    </source>
</evidence>
<sequence length="294" mass="31519">MRKNDGLAERFEAHRDHLLRVAYRMLGSLGEAEDAVQEAWLRLSRVDADGVENLGGWLRTVVSRVCLDMLRSRRARPEEPVGQQVPDLVGDADNGGDPEREALLADSVGRALLVVLDTLVPAERVAFVLHDMFAVPFDQIAPIVGRSSVTTKKLASRARHRVRGGSAIPTAELARRRHVVDAFLAASRGGDLDAILAVLVPDVVRRADPAALPPGAATEVRGARAVAEGIAVFGRRARFAETALVNGTVGVVVAPRGRLLLALGVTVEGDRIAGYDVIADPARLRRLDIAILGD</sequence>
<dbReference type="PANTHER" id="PTHR30173:SF43">
    <property type="entry name" value="ECF RNA POLYMERASE SIGMA FACTOR SIGI-RELATED"/>
    <property type="match status" value="1"/>
</dbReference>
<dbReference type="Gene3D" id="1.10.1740.10">
    <property type="match status" value="1"/>
</dbReference>
<comment type="subunit">
    <text evidence="2">Interacts transiently with the RNA polymerase catalytic core formed by RpoA, RpoB, RpoC and RpoZ (2 alpha, 1 beta, 1 beta' and 1 omega subunit) to form the RNA polymerase holoenzyme that can initiate transcription.</text>
</comment>
<feature type="domain" description="RNA polymerase sigma factor 70 region 4 type 2" evidence="7">
    <location>
        <begin position="111"/>
        <end position="159"/>
    </location>
</feature>
<keyword evidence="8" id="KW-0240">DNA-directed RNA polymerase</keyword>
<dbReference type="InterPro" id="IPR013325">
    <property type="entry name" value="RNA_pol_sigma_r2"/>
</dbReference>
<dbReference type="InterPro" id="IPR052704">
    <property type="entry name" value="ECF_Sigma-70_Domain"/>
</dbReference>
<keyword evidence="9" id="KW-1185">Reference proteome</keyword>
<dbReference type="InterPro" id="IPR007627">
    <property type="entry name" value="RNA_pol_sigma70_r2"/>
</dbReference>
<dbReference type="GO" id="GO:0003677">
    <property type="term" value="F:DNA binding"/>
    <property type="evidence" value="ECO:0007669"/>
    <property type="project" value="InterPro"/>
</dbReference>
<proteinExistence type="inferred from homology"/>
<reference evidence="8" key="2">
    <citation type="submission" date="2023-01" db="EMBL/GenBank/DDBJ databases">
        <authorList>
            <person name="Sun Q."/>
            <person name="Evtushenko L."/>
        </authorList>
    </citation>
    <scope>NUCLEOTIDE SEQUENCE</scope>
    <source>
        <strain evidence="8">VKM Ac-2007</strain>
    </source>
</reference>
<dbReference type="PANTHER" id="PTHR30173">
    <property type="entry name" value="SIGMA 19 FACTOR"/>
    <property type="match status" value="1"/>
</dbReference>
<evidence type="ECO:0000256" key="4">
    <source>
        <dbReference type="ARBA" id="ARBA00023082"/>
    </source>
</evidence>
<dbReference type="GO" id="GO:0016987">
    <property type="term" value="F:sigma factor activity"/>
    <property type="evidence" value="ECO:0007669"/>
    <property type="project" value="UniProtKB-KW"/>
</dbReference>
<comment type="caution">
    <text evidence="8">The sequence shown here is derived from an EMBL/GenBank/DDBJ whole genome shotgun (WGS) entry which is preliminary data.</text>
</comment>
<accession>A0A9W6HYG7</accession>
<reference evidence="8" key="1">
    <citation type="journal article" date="2014" name="Int. J. Syst. Evol. Microbiol.">
        <title>Complete genome sequence of Corynebacterium casei LMG S-19264T (=DSM 44701T), isolated from a smear-ripened cheese.</title>
        <authorList>
            <consortium name="US DOE Joint Genome Institute (JGI-PGF)"/>
            <person name="Walter F."/>
            <person name="Albersmeier A."/>
            <person name="Kalinowski J."/>
            <person name="Ruckert C."/>
        </authorList>
    </citation>
    <scope>NUCLEOTIDE SEQUENCE</scope>
    <source>
        <strain evidence="8">VKM Ac-2007</strain>
    </source>
</reference>
<evidence type="ECO:0000256" key="2">
    <source>
        <dbReference type="ARBA" id="ARBA00011344"/>
    </source>
</evidence>
<evidence type="ECO:0000256" key="5">
    <source>
        <dbReference type="ARBA" id="ARBA00023163"/>
    </source>
</evidence>
<dbReference type="GO" id="GO:0006352">
    <property type="term" value="P:DNA-templated transcription initiation"/>
    <property type="evidence" value="ECO:0007669"/>
    <property type="project" value="InterPro"/>
</dbReference>
<dbReference type="GO" id="GO:0000428">
    <property type="term" value="C:DNA-directed RNA polymerase complex"/>
    <property type="evidence" value="ECO:0007669"/>
    <property type="project" value="UniProtKB-KW"/>
</dbReference>
<evidence type="ECO:0000256" key="1">
    <source>
        <dbReference type="ARBA" id="ARBA00010641"/>
    </source>
</evidence>
<dbReference type="Gene3D" id="1.10.10.10">
    <property type="entry name" value="Winged helix-like DNA-binding domain superfamily/Winged helix DNA-binding domain"/>
    <property type="match status" value="1"/>
</dbReference>
<gene>
    <name evidence="8" type="primary">rpoE_4</name>
    <name evidence="8" type="ORF">GCM10017600_18120</name>
</gene>
<dbReference type="InterPro" id="IPR014284">
    <property type="entry name" value="RNA_pol_sigma-70_dom"/>
</dbReference>
<dbReference type="Pfam" id="PF04542">
    <property type="entry name" value="Sigma70_r2"/>
    <property type="match status" value="1"/>
</dbReference>